<dbReference type="Pfam" id="PF01520">
    <property type="entry name" value="Amidase_3"/>
    <property type="match status" value="1"/>
</dbReference>
<dbReference type="GO" id="GO:0030288">
    <property type="term" value="C:outer membrane-bounded periplasmic space"/>
    <property type="evidence" value="ECO:0007669"/>
    <property type="project" value="TreeGrafter"/>
</dbReference>
<evidence type="ECO:0000256" key="2">
    <source>
        <dbReference type="ARBA" id="ARBA00011901"/>
    </source>
</evidence>
<organism evidence="6 7">
    <name type="scientific">Campylobacter blaseri</name>
    <dbReference type="NCBI Taxonomy" id="2042961"/>
    <lineage>
        <taxon>Bacteria</taxon>
        <taxon>Pseudomonadati</taxon>
        <taxon>Campylobacterota</taxon>
        <taxon>Epsilonproteobacteria</taxon>
        <taxon>Campylobacterales</taxon>
        <taxon>Campylobacteraceae</taxon>
        <taxon>Campylobacter</taxon>
    </lineage>
</organism>
<dbReference type="Proteomes" id="UP000240535">
    <property type="component" value="Unassembled WGS sequence"/>
</dbReference>
<dbReference type="InterPro" id="IPR050695">
    <property type="entry name" value="N-acetylmuramoyl_amidase_3"/>
</dbReference>
<dbReference type="Gene3D" id="3.40.630.40">
    <property type="entry name" value="Zn-dependent exopeptidases"/>
    <property type="match status" value="1"/>
</dbReference>
<feature type="region of interest" description="Disordered" evidence="4">
    <location>
        <begin position="121"/>
        <end position="169"/>
    </location>
</feature>
<keyword evidence="3" id="KW-0378">Hydrolase</keyword>
<dbReference type="SMART" id="SM00646">
    <property type="entry name" value="Ami_3"/>
    <property type="match status" value="1"/>
</dbReference>
<evidence type="ECO:0000313" key="7">
    <source>
        <dbReference type="Proteomes" id="UP000240535"/>
    </source>
</evidence>
<protein>
    <recommendedName>
        <fullName evidence="2">N-acetylmuramoyl-L-alanine amidase</fullName>
        <ecNumber evidence="2">3.5.1.28</ecNumber>
    </recommendedName>
</protein>
<dbReference type="Gene3D" id="2.60.40.3500">
    <property type="match status" value="1"/>
</dbReference>
<comment type="caution">
    <text evidence="6">The sequence shown here is derived from an EMBL/GenBank/DDBJ whole genome shotgun (WGS) entry which is preliminary data.</text>
</comment>
<feature type="domain" description="MurNAc-LAA" evidence="5">
    <location>
        <begin position="350"/>
        <end position="505"/>
    </location>
</feature>
<dbReference type="FunFam" id="3.40.630.40:FF:000005">
    <property type="entry name" value="N-acetylmuramoyl-L-alanine amidase (AmiA)"/>
    <property type="match status" value="1"/>
</dbReference>
<sequence>MVKMVRLFLVFFIVIFMNAGEFDKVFNNFDNTFSNSSTSIKKKLHKDIRDVYVKTSIDKNIQDKKEVLKRLIHSSKSLGYNYIGYENELKSLGDNYNSYLNYISKKNILDDVKKPVDKEKILLSQKPTKKPDSLKKQQSVKKEPIATKKKETPVKNNNTKKELPSLDKKRSDKNSKLMLLGVKKISGGVELKFNRTVDDSEIKKFALKGNIYRNILDIKAGNYSKVSKIENHAVEEIRIAQFDKDTTRVVFSQKGKFNISFSLKENLINIVASGKASAKTATPKKNIKPKLIVIDPGHGGKDPGATVGKLKEKDIALKIAKNLGNELSLRGYKILYTRNTDKFIPLRSRTAFANKKNADLFVSIHMNAGPNTKKGKTLSGVETFFLSPARSERSKNAAALENKGDISDMNFFSKQTYLNFLNREKIIASNKVAIDVQKHMLNRVSKKYSMKDGGVREAPFWVLVGATMPAILVECGYVTNSHDSKVIVQSKYQKDVALGIADGIDIYFSKNR</sequence>
<keyword evidence="7" id="KW-1185">Reference proteome</keyword>
<evidence type="ECO:0000259" key="5">
    <source>
        <dbReference type="SMART" id="SM00646"/>
    </source>
</evidence>
<proteinExistence type="predicted"/>
<evidence type="ECO:0000313" key="6">
    <source>
        <dbReference type="EMBL" id="PSM51843.1"/>
    </source>
</evidence>
<evidence type="ECO:0000256" key="4">
    <source>
        <dbReference type="SAM" id="MobiDB-lite"/>
    </source>
</evidence>
<dbReference type="GO" id="GO:0008745">
    <property type="term" value="F:N-acetylmuramoyl-L-alanine amidase activity"/>
    <property type="evidence" value="ECO:0007669"/>
    <property type="project" value="UniProtKB-EC"/>
</dbReference>
<name>A0A2P8R023_9BACT</name>
<dbReference type="OrthoDB" id="9806267at2"/>
<dbReference type="SUPFAM" id="SSF53187">
    <property type="entry name" value="Zn-dependent exopeptidases"/>
    <property type="match status" value="1"/>
</dbReference>
<dbReference type="PANTHER" id="PTHR30404">
    <property type="entry name" value="N-ACETYLMURAMOYL-L-ALANINE AMIDASE"/>
    <property type="match status" value="1"/>
</dbReference>
<comment type="catalytic activity">
    <reaction evidence="1">
        <text>Hydrolyzes the link between N-acetylmuramoyl residues and L-amino acid residues in certain cell-wall glycopeptides.</text>
        <dbReference type="EC" id="3.5.1.28"/>
    </reaction>
</comment>
<dbReference type="PANTHER" id="PTHR30404:SF0">
    <property type="entry name" value="N-ACETYLMURAMOYL-L-ALANINE AMIDASE AMIC"/>
    <property type="match status" value="1"/>
</dbReference>
<dbReference type="EMBL" id="PDHH01000005">
    <property type="protein sequence ID" value="PSM51843.1"/>
    <property type="molecule type" value="Genomic_DNA"/>
</dbReference>
<evidence type="ECO:0000256" key="1">
    <source>
        <dbReference type="ARBA" id="ARBA00001561"/>
    </source>
</evidence>
<dbReference type="AlphaFoldDB" id="A0A2P8R023"/>
<dbReference type="EC" id="3.5.1.28" evidence="2"/>
<gene>
    <name evidence="6" type="ORF">CQ405_06880</name>
</gene>
<accession>A0A2P8R023</accession>
<feature type="compositionally biased region" description="Basic and acidic residues" evidence="4">
    <location>
        <begin position="129"/>
        <end position="169"/>
    </location>
</feature>
<evidence type="ECO:0000256" key="3">
    <source>
        <dbReference type="ARBA" id="ARBA00022801"/>
    </source>
</evidence>
<dbReference type="CDD" id="cd02696">
    <property type="entry name" value="MurNAc-LAA"/>
    <property type="match status" value="1"/>
</dbReference>
<reference evidence="7" key="1">
    <citation type="submission" date="2017-10" db="EMBL/GenBank/DDBJ databases">
        <title>Campylobacter species from seals.</title>
        <authorList>
            <person name="Gilbert M.J."/>
            <person name="Zomer A.L."/>
            <person name="Timmerman A.J."/>
            <person name="Duim B."/>
            <person name="Wagenaar J.A."/>
        </authorList>
    </citation>
    <scope>NUCLEOTIDE SEQUENCE [LARGE SCALE GENOMIC DNA]</scope>
    <source>
        <strain evidence="7">17S00004-5</strain>
    </source>
</reference>
<dbReference type="GO" id="GO:0009253">
    <property type="term" value="P:peptidoglycan catabolic process"/>
    <property type="evidence" value="ECO:0007669"/>
    <property type="project" value="InterPro"/>
</dbReference>
<dbReference type="InterPro" id="IPR002508">
    <property type="entry name" value="MurNAc-LAA_cat"/>
</dbReference>